<organism evidence="1">
    <name type="scientific">Arundo donax</name>
    <name type="common">Giant reed</name>
    <name type="synonym">Donax arundinaceus</name>
    <dbReference type="NCBI Taxonomy" id="35708"/>
    <lineage>
        <taxon>Eukaryota</taxon>
        <taxon>Viridiplantae</taxon>
        <taxon>Streptophyta</taxon>
        <taxon>Embryophyta</taxon>
        <taxon>Tracheophyta</taxon>
        <taxon>Spermatophyta</taxon>
        <taxon>Magnoliopsida</taxon>
        <taxon>Liliopsida</taxon>
        <taxon>Poales</taxon>
        <taxon>Poaceae</taxon>
        <taxon>PACMAD clade</taxon>
        <taxon>Arundinoideae</taxon>
        <taxon>Arundineae</taxon>
        <taxon>Arundo</taxon>
    </lineage>
</organism>
<reference evidence="1" key="2">
    <citation type="journal article" date="2015" name="Data Brief">
        <title>Shoot transcriptome of the giant reed, Arundo donax.</title>
        <authorList>
            <person name="Barrero R.A."/>
            <person name="Guerrero F.D."/>
            <person name="Moolhuijzen P."/>
            <person name="Goolsby J.A."/>
            <person name="Tidwell J."/>
            <person name="Bellgard S.E."/>
            <person name="Bellgard M.I."/>
        </authorList>
    </citation>
    <scope>NUCLEOTIDE SEQUENCE</scope>
    <source>
        <tissue evidence="1">Shoot tissue taken approximately 20 cm above the soil surface</tissue>
    </source>
</reference>
<evidence type="ECO:0000313" key="1">
    <source>
        <dbReference type="EMBL" id="JAD19823.1"/>
    </source>
</evidence>
<sequence length="32" mass="3929">MKTIPTHGFVLLHRFSLFLYRVLCRQKVQLWP</sequence>
<dbReference type="AlphaFoldDB" id="A0A0A8Y511"/>
<accession>A0A0A8Y511</accession>
<proteinExistence type="predicted"/>
<dbReference type="EMBL" id="GBRH01278072">
    <property type="protein sequence ID" value="JAD19823.1"/>
    <property type="molecule type" value="Transcribed_RNA"/>
</dbReference>
<protein>
    <submittedName>
        <fullName evidence="1">Uncharacterized protein</fullName>
    </submittedName>
</protein>
<name>A0A0A8Y511_ARUDO</name>
<reference evidence="1" key="1">
    <citation type="submission" date="2014-09" db="EMBL/GenBank/DDBJ databases">
        <authorList>
            <person name="Magalhaes I.L.F."/>
            <person name="Oliveira U."/>
            <person name="Santos F.R."/>
            <person name="Vidigal T.H.D.A."/>
            <person name="Brescovit A.D."/>
            <person name="Santos A.J."/>
        </authorList>
    </citation>
    <scope>NUCLEOTIDE SEQUENCE</scope>
    <source>
        <tissue evidence="1">Shoot tissue taken approximately 20 cm above the soil surface</tissue>
    </source>
</reference>